<dbReference type="Proteomes" id="UP000663833">
    <property type="component" value="Unassembled WGS sequence"/>
</dbReference>
<evidence type="ECO:0000313" key="17">
    <source>
        <dbReference type="EMBL" id="CAF4419956.1"/>
    </source>
</evidence>
<keyword evidence="5" id="KW-0532">Neurotransmitter transport</keyword>
<feature type="transmembrane region" description="Helical" evidence="9">
    <location>
        <begin position="362"/>
        <end position="383"/>
    </location>
</feature>
<dbReference type="EMBL" id="CAJOBR010000509">
    <property type="protein sequence ID" value="CAF4517711.1"/>
    <property type="molecule type" value="Genomic_DNA"/>
</dbReference>
<feature type="transmembrane region" description="Helical" evidence="9">
    <location>
        <begin position="427"/>
        <end position="448"/>
    </location>
</feature>
<comment type="caution">
    <text evidence="18">The sequence shown here is derived from an EMBL/GenBank/DDBJ whole genome shotgun (WGS) entry which is preliminary data.</text>
</comment>
<evidence type="ECO:0000313" key="11">
    <source>
        <dbReference type="EMBL" id="CAF3330760.1"/>
    </source>
</evidence>
<sequence length="489" mass="55635">MVLSILLRGKAIHIIDKVVESDILYRIKAWQIESISEDDIHYVYQFYFILTELTMKNGRSKFTGRFTQFATYKRFNNETDQLFLHCEGKEGHTSTTGGLTALEAAWNVTNAIQGMFLVSLPYSVYHGGYWSLLAMMGVAWICTYTGQILISCLYEPSPSTGLLTKVRYSYVDIAEKVWGKRFGAPILFIAQNIELLMTCILYLVLCGELLAGSFPQFHIPVRYWICISCIFTLPYSFIRSLRLVSRFSAGNAVVHLIINMIIIIYCLTQAWKWDWSKIQFRINIASFPTSLGIIVFSYTSQIFLPTLENNMRYPHQFNAMLALSHIIAAIFKTGFALIGFLTWQEQTSEVITNNLPTQQLRIVINLTLAIKALLSYPLPYFAACELILPKFSLSNEMTTWKTILARIILILSTLIMALCIPHFAQLMGLIGSITGVFLSLVWPCYFYLHLKGYLLSWTTICGNLAIIIFGFMCTISGIIDSSRELAKKF</sequence>
<feature type="transmembrane region" description="Helical" evidence="9">
    <location>
        <begin position="186"/>
        <end position="211"/>
    </location>
</feature>
<dbReference type="GO" id="GO:0015179">
    <property type="term" value="F:L-amino acid transmembrane transporter activity"/>
    <property type="evidence" value="ECO:0007669"/>
    <property type="project" value="TreeGrafter"/>
</dbReference>
<dbReference type="Proteomes" id="UP000663873">
    <property type="component" value="Unassembled WGS sequence"/>
</dbReference>
<dbReference type="EMBL" id="CAJNXB010003648">
    <property type="protein sequence ID" value="CAF3330760.1"/>
    <property type="molecule type" value="Genomic_DNA"/>
</dbReference>
<dbReference type="GO" id="GO:0030659">
    <property type="term" value="C:cytoplasmic vesicle membrane"/>
    <property type="evidence" value="ECO:0007669"/>
    <property type="project" value="UniProtKB-SubCell"/>
</dbReference>
<feature type="transmembrane region" description="Helical" evidence="9">
    <location>
        <begin position="129"/>
        <end position="150"/>
    </location>
</feature>
<evidence type="ECO:0000313" key="13">
    <source>
        <dbReference type="EMBL" id="CAF3488020.1"/>
    </source>
</evidence>
<dbReference type="AlphaFoldDB" id="A0A820WID3"/>
<evidence type="ECO:0000259" key="10">
    <source>
        <dbReference type="Pfam" id="PF01490"/>
    </source>
</evidence>
<evidence type="ECO:0000313" key="14">
    <source>
        <dbReference type="EMBL" id="CAF3647045.1"/>
    </source>
</evidence>
<keyword evidence="21" id="KW-1185">Reference proteome</keyword>
<evidence type="ECO:0000256" key="8">
    <source>
        <dbReference type="ARBA" id="ARBA00023329"/>
    </source>
</evidence>
<feature type="transmembrane region" description="Helical" evidence="9">
    <location>
        <begin position="403"/>
        <end position="420"/>
    </location>
</feature>
<dbReference type="Proteomes" id="UP000663872">
    <property type="component" value="Unassembled WGS sequence"/>
</dbReference>
<dbReference type="EMBL" id="CAJNYU010001961">
    <property type="protein sequence ID" value="CAF3488020.1"/>
    <property type="molecule type" value="Genomic_DNA"/>
</dbReference>
<name>A0A820WID3_9BILA</name>
<dbReference type="Proteomes" id="UP000663838">
    <property type="component" value="Unassembled WGS sequence"/>
</dbReference>
<evidence type="ECO:0000256" key="5">
    <source>
        <dbReference type="ARBA" id="ARBA00022775"/>
    </source>
</evidence>
<dbReference type="OrthoDB" id="6021076at2759"/>
<evidence type="ECO:0000313" key="20">
    <source>
        <dbReference type="Proteomes" id="UP000663848"/>
    </source>
</evidence>
<organism evidence="18 20">
    <name type="scientific">Rotaria socialis</name>
    <dbReference type="NCBI Taxonomy" id="392032"/>
    <lineage>
        <taxon>Eukaryota</taxon>
        <taxon>Metazoa</taxon>
        <taxon>Spiralia</taxon>
        <taxon>Gnathifera</taxon>
        <taxon>Rotifera</taxon>
        <taxon>Eurotatoria</taxon>
        <taxon>Bdelloidea</taxon>
        <taxon>Philodinida</taxon>
        <taxon>Philodinidae</taxon>
        <taxon>Rotaria</taxon>
    </lineage>
</organism>
<dbReference type="InterPro" id="IPR013057">
    <property type="entry name" value="AA_transpt_TM"/>
</dbReference>
<dbReference type="Pfam" id="PF01490">
    <property type="entry name" value="Aa_trans"/>
    <property type="match status" value="1"/>
</dbReference>
<dbReference type="Proteomes" id="UP000663848">
    <property type="component" value="Unassembled WGS sequence"/>
</dbReference>
<dbReference type="EMBL" id="CAJOBO010000843">
    <property type="protein sequence ID" value="CAF4298863.1"/>
    <property type="molecule type" value="Genomic_DNA"/>
</dbReference>
<evidence type="ECO:0000313" key="18">
    <source>
        <dbReference type="EMBL" id="CAF4517711.1"/>
    </source>
</evidence>
<evidence type="ECO:0000256" key="7">
    <source>
        <dbReference type="ARBA" id="ARBA00023136"/>
    </source>
</evidence>
<evidence type="ECO:0000313" key="12">
    <source>
        <dbReference type="EMBL" id="CAF3405189.1"/>
    </source>
</evidence>
<dbReference type="EMBL" id="CAJNYD010002214">
    <property type="protein sequence ID" value="CAF3405189.1"/>
    <property type="molecule type" value="Genomic_DNA"/>
</dbReference>
<evidence type="ECO:0000256" key="3">
    <source>
        <dbReference type="ARBA" id="ARBA00022448"/>
    </source>
</evidence>
<dbReference type="Proteomes" id="UP000663869">
    <property type="component" value="Unassembled WGS sequence"/>
</dbReference>
<accession>A0A820WID3</accession>
<dbReference type="Proteomes" id="UP000663851">
    <property type="component" value="Unassembled WGS sequence"/>
</dbReference>
<gene>
    <name evidence="13" type="ORF">FME351_LOCUS15962</name>
    <name evidence="14" type="ORF">GRG538_LOCUS24991</name>
    <name evidence="16" type="ORF">HFQ381_LOCUS13415</name>
    <name evidence="12" type="ORF">LUA448_LOCUS17985</name>
    <name evidence="18" type="ORF">QYT958_LOCUS5963</name>
    <name evidence="11" type="ORF">TIS948_LOCUS21291</name>
    <name evidence="19" type="ORF">TOA249_LOCUS22346</name>
    <name evidence="17" type="ORF">TSG867_LOCUS14442</name>
    <name evidence="15" type="ORF">UJA718_LOCUS5484</name>
</gene>
<dbReference type="PANTHER" id="PTHR22950:SF689">
    <property type="entry name" value="VESICULAR INHIBITORY AMINO ACID TRANSPORTER"/>
    <property type="match status" value="1"/>
</dbReference>
<evidence type="ECO:0000313" key="16">
    <source>
        <dbReference type="EMBL" id="CAF4298863.1"/>
    </source>
</evidence>
<dbReference type="Proteomes" id="UP000663825">
    <property type="component" value="Unassembled WGS sequence"/>
</dbReference>
<feature type="transmembrane region" description="Helical" evidence="9">
    <location>
        <begin position="454"/>
        <end position="479"/>
    </location>
</feature>
<feature type="domain" description="Amino acid transporter transmembrane" evidence="10">
    <location>
        <begin position="99"/>
        <end position="479"/>
    </location>
</feature>
<evidence type="ECO:0000256" key="4">
    <source>
        <dbReference type="ARBA" id="ARBA00022692"/>
    </source>
</evidence>
<evidence type="ECO:0000256" key="6">
    <source>
        <dbReference type="ARBA" id="ARBA00022989"/>
    </source>
</evidence>
<keyword evidence="3" id="KW-0813">Transport</keyword>
<comment type="similarity">
    <text evidence="2">Belongs to the amino acid/polyamine transporter 2 family.</text>
</comment>
<evidence type="ECO:0000256" key="9">
    <source>
        <dbReference type="SAM" id="Phobius"/>
    </source>
</evidence>
<feature type="transmembrane region" description="Helical" evidence="9">
    <location>
        <begin position="247"/>
        <end position="268"/>
    </location>
</feature>
<dbReference type="Proteomes" id="UP000663862">
    <property type="component" value="Unassembled WGS sequence"/>
</dbReference>
<dbReference type="EMBL" id="CAJOBS010002023">
    <property type="protein sequence ID" value="CAF4784422.1"/>
    <property type="molecule type" value="Genomic_DNA"/>
</dbReference>
<feature type="transmembrane region" description="Helical" evidence="9">
    <location>
        <begin position="319"/>
        <end position="341"/>
    </location>
</feature>
<dbReference type="EMBL" id="CAJOBQ010000805">
    <property type="protein sequence ID" value="CAF4419956.1"/>
    <property type="molecule type" value="Genomic_DNA"/>
</dbReference>
<dbReference type="PANTHER" id="PTHR22950">
    <property type="entry name" value="AMINO ACID TRANSPORTER"/>
    <property type="match status" value="1"/>
</dbReference>
<keyword evidence="6 9" id="KW-1133">Transmembrane helix</keyword>
<keyword evidence="7 9" id="KW-0472">Membrane</keyword>
<evidence type="ECO:0000313" key="21">
    <source>
        <dbReference type="Proteomes" id="UP000663873"/>
    </source>
</evidence>
<proteinExistence type="inferred from homology"/>
<reference evidence="18" key="1">
    <citation type="submission" date="2021-02" db="EMBL/GenBank/DDBJ databases">
        <authorList>
            <person name="Nowell W R."/>
        </authorList>
    </citation>
    <scope>NUCLEOTIDE SEQUENCE</scope>
</reference>
<keyword evidence="4 9" id="KW-0812">Transmembrane</keyword>
<dbReference type="GO" id="GO:0005774">
    <property type="term" value="C:vacuolar membrane"/>
    <property type="evidence" value="ECO:0007669"/>
    <property type="project" value="TreeGrafter"/>
</dbReference>
<comment type="subcellular location">
    <subcellularLocation>
        <location evidence="1">Cytoplasmic vesicle membrane</location>
        <topology evidence="1">Multi-pass membrane protein</topology>
    </subcellularLocation>
</comment>
<feature type="transmembrane region" description="Helical" evidence="9">
    <location>
        <begin position="223"/>
        <end position="241"/>
    </location>
</feature>
<dbReference type="EMBL" id="CAJNYT010004247">
    <property type="protein sequence ID" value="CAF3647045.1"/>
    <property type="molecule type" value="Genomic_DNA"/>
</dbReference>
<protein>
    <recommendedName>
        <fullName evidence="10">Amino acid transporter transmembrane domain-containing protein</fullName>
    </recommendedName>
</protein>
<evidence type="ECO:0000256" key="1">
    <source>
        <dbReference type="ARBA" id="ARBA00004439"/>
    </source>
</evidence>
<dbReference type="GO" id="GO:0006836">
    <property type="term" value="P:neurotransmitter transport"/>
    <property type="evidence" value="ECO:0007669"/>
    <property type="project" value="UniProtKB-KW"/>
</dbReference>
<dbReference type="EMBL" id="CAJOBP010000479">
    <property type="protein sequence ID" value="CAF4183765.1"/>
    <property type="molecule type" value="Genomic_DNA"/>
</dbReference>
<evidence type="ECO:0000313" key="19">
    <source>
        <dbReference type="EMBL" id="CAF4784422.1"/>
    </source>
</evidence>
<evidence type="ECO:0000256" key="2">
    <source>
        <dbReference type="ARBA" id="ARBA00008066"/>
    </source>
</evidence>
<evidence type="ECO:0000313" key="15">
    <source>
        <dbReference type="EMBL" id="CAF4183765.1"/>
    </source>
</evidence>
<feature type="transmembrane region" description="Helical" evidence="9">
    <location>
        <begin position="280"/>
        <end position="299"/>
    </location>
</feature>
<keyword evidence="8" id="KW-0968">Cytoplasmic vesicle</keyword>